<keyword evidence="9" id="KW-0112">Calmodulin-binding</keyword>
<evidence type="ECO:0000256" key="1">
    <source>
        <dbReference type="ARBA" id="ARBA00004651"/>
    </source>
</evidence>
<evidence type="ECO:0000256" key="13">
    <source>
        <dbReference type="ARBA" id="ARBA00023136"/>
    </source>
</evidence>
<dbReference type="PRINTS" id="PR01259">
    <property type="entry name" value="NACAEXCHNGR"/>
</dbReference>
<keyword evidence="8" id="KW-0106">Calcium</keyword>
<evidence type="ECO:0000256" key="15">
    <source>
        <dbReference type="ARBA" id="ARBA00023201"/>
    </source>
</evidence>
<evidence type="ECO:0000259" key="18">
    <source>
        <dbReference type="SMART" id="SM00237"/>
    </source>
</evidence>
<keyword evidence="10 17" id="KW-1133">Transmembrane helix</keyword>
<proteinExistence type="inferred from homology"/>
<evidence type="ECO:0000256" key="7">
    <source>
        <dbReference type="ARBA" id="ARBA00022737"/>
    </source>
</evidence>
<evidence type="ECO:0000256" key="6">
    <source>
        <dbReference type="ARBA" id="ARBA00022729"/>
    </source>
</evidence>
<evidence type="ECO:0000256" key="16">
    <source>
        <dbReference type="ARBA" id="ARBA00033667"/>
    </source>
</evidence>
<dbReference type="Proteomes" id="UP000694941">
    <property type="component" value="Unplaced"/>
</dbReference>
<evidence type="ECO:0000256" key="17">
    <source>
        <dbReference type="SAM" id="Phobius"/>
    </source>
</evidence>
<feature type="domain" description="Calx-beta" evidence="18">
    <location>
        <begin position="282"/>
        <end position="381"/>
    </location>
</feature>
<reference evidence="20" key="1">
    <citation type="submission" date="2025-08" db="UniProtKB">
        <authorList>
            <consortium name="RefSeq"/>
        </authorList>
    </citation>
    <scope>IDENTIFICATION</scope>
    <source>
        <tissue evidence="20">Muscle</tissue>
    </source>
</reference>
<evidence type="ECO:0000256" key="9">
    <source>
        <dbReference type="ARBA" id="ARBA00022860"/>
    </source>
</evidence>
<feature type="transmembrane region" description="Helical" evidence="17">
    <location>
        <begin position="571"/>
        <end position="596"/>
    </location>
</feature>
<dbReference type="SMART" id="SM00237">
    <property type="entry name" value="Calx_beta"/>
    <property type="match status" value="2"/>
</dbReference>
<keyword evidence="7" id="KW-0677">Repeat</keyword>
<evidence type="ECO:0000256" key="3">
    <source>
        <dbReference type="ARBA" id="ARBA00022475"/>
    </source>
</evidence>
<feature type="transmembrane region" description="Helical" evidence="17">
    <location>
        <begin position="428"/>
        <end position="455"/>
    </location>
</feature>
<dbReference type="InterPro" id="IPR051171">
    <property type="entry name" value="CaCA"/>
</dbReference>
<feature type="transmembrane region" description="Helical" evidence="17">
    <location>
        <begin position="15"/>
        <end position="32"/>
    </location>
</feature>
<keyword evidence="15" id="KW-0739">Sodium transport</keyword>
<dbReference type="GeneID" id="106470875"/>
<dbReference type="RefSeq" id="XP_013786905.2">
    <property type="nucleotide sequence ID" value="XM_013931451.2"/>
</dbReference>
<keyword evidence="12" id="KW-0813">Transport</keyword>
<evidence type="ECO:0000256" key="8">
    <source>
        <dbReference type="ARBA" id="ARBA00022837"/>
    </source>
</evidence>
<feature type="domain" description="Calx-beta" evidence="18">
    <location>
        <begin position="167"/>
        <end position="265"/>
    </location>
</feature>
<evidence type="ECO:0000256" key="11">
    <source>
        <dbReference type="ARBA" id="ARBA00023053"/>
    </source>
</evidence>
<dbReference type="SUPFAM" id="SSF141072">
    <property type="entry name" value="CalX-like"/>
    <property type="match status" value="2"/>
</dbReference>
<dbReference type="PANTHER" id="PTHR11878:SF76">
    <property type="entry name" value="CALX-BETA DOMAIN-CONTAINING PROTEIN"/>
    <property type="match status" value="1"/>
</dbReference>
<evidence type="ECO:0000256" key="5">
    <source>
        <dbReference type="ARBA" id="ARBA00022723"/>
    </source>
</evidence>
<keyword evidence="3" id="KW-1003">Cell membrane</keyword>
<gene>
    <name evidence="20" type="primary">LOC106470875</name>
</gene>
<evidence type="ECO:0000256" key="4">
    <source>
        <dbReference type="ARBA" id="ARBA00022692"/>
    </source>
</evidence>
<feature type="transmembrane region" description="Helical" evidence="17">
    <location>
        <begin position="461"/>
        <end position="481"/>
    </location>
</feature>
<dbReference type="InterPro" id="IPR004836">
    <property type="entry name" value="Na_Ca_Ex"/>
</dbReference>
<comment type="catalytic activity">
    <reaction evidence="16">
        <text>Ca(2+)(in) + 3 Na(+)(out) = Ca(2+)(out) + 3 Na(+)(in)</text>
        <dbReference type="Rhea" id="RHEA:69955"/>
        <dbReference type="ChEBI" id="CHEBI:29101"/>
        <dbReference type="ChEBI" id="CHEBI:29108"/>
    </reaction>
</comment>
<evidence type="ECO:0000256" key="2">
    <source>
        <dbReference type="ARBA" id="ARBA00007489"/>
    </source>
</evidence>
<name>A0ABM1BQW2_LIMPO</name>
<keyword evidence="19" id="KW-1185">Reference proteome</keyword>
<comment type="subcellular location">
    <subcellularLocation>
        <location evidence="1">Cell membrane</location>
        <topology evidence="1">Multi-pass membrane protein</topology>
    </subcellularLocation>
</comment>
<dbReference type="PANTHER" id="PTHR11878">
    <property type="entry name" value="SODIUM/CALCIUM EXCHANGER"/>
    <property type="match status" value="1"/>
</dbReference>
<keyword evidence="14" id="KW-0325">Glycoprotein</keyword>
<dbReference type="InterPro" id="IPR038081">
    <property type="entry name" value="CalX-like_sf"/>
</dbReference>
<dbReference type="Pfam" id="PF01699">
    <property type="entry name" value="Na_Ca_ex"/>
    <property type="match status" value="1"/>
</dbReference>
<feature type="transmembrane region" description="Helical" evidence="17">
    <location>
        <begin position="502"/>
        <end position="519"/>
    </location>
</feature>
<keyword evidence="4 17" id="KW-0812">Transmembrane</keyword>
<keyword evidence="11" id="KW-0915">Sodium</keyword>
<keyword evidence="12" id="KW-0406">Ion transport</keyword>
<feature type="transmembrane region" description="Helical" evidence="17">
    <location>
        <begin position="38"/>
        <end position="58"/>
    </location>
</feature>
<evidence type="ECO:0000256" key="14">
    <source>
        <dbReference type="ARBA" id="ARBA00023180"/>
    </source>
</evidence>
<keyword evidence="5" id="KW-0479">Metal-binding</keyword>
<organism evidence="19 20">
    <name type="scientific">Limulus polyphemus</name>
    <name type="common">Atlantic horseshoe crab</name>
    <dbReference type="NCBI Taxonomy" id="6850"/>
    <lineage>
        <taxon>Eukaryota</taxon>
        <taxon>Metazoa</taxon>
        <taxon>Ecdysozoa</taxon>
        <taxon>Arthropoda</taxon>
        <taxon>Chelicerata</taxon>
        <taxon>Merostomata</taxon>
        <taxon>Xiphosura</taxon>
        <taxon>Limulidae</taxon>
        <taxon>Limulus</taxon>
    </lineage>
</organism>
<dbReference type="InterPro" id="IPR003644">
    <property type="entry name" value="Calx_beta"/>
</dbReference>
<evidence type="ECO:0000256" key="10">
    <source>
        <dbReference type="ARBA" id="ARBA00022989"/>
    </source>
</evidence>
<protein>
    <submittedName>
        <fullName evidence="20">Sodium/calcium exchanger 1-like</fullName>
    </submittedName>
</protein>
<evidence type="ECO:0000256" key="12">
    <source>
        <dbReference type="ARBA" id="ARBA00023065"/>
    </source>
</evidence>
<keyword evidence="13 17" id="KW-0472">Membrane</keyword>
<feature type="transmembrane region" description="Helical" evidence="17">
    <location>
        <begin position="531"/>
        <end position="551"/>
    </location>
</feature>
<comment type="similarity">
    <text evidence="2">Belongs to the Ca(2+):cation antiporter (CaCA) (TC 2.A.19) family. SLC8 subfamily.</text>
</comment>
<dbReference type="Gene3D" id="2.60.40.2030">
    <property type="match status" value="2"/>
</dbReference>
<keyword evidence="6" id="KW-0732">Signal</keyword>
<dbReference type="Pfam" id="PF03160">
    <property type="entry name" value="Calx-beta"/>
    <property type="match status" value="1"/>
</dbReference>
<evidence type="ECO:0000313" key="20">
    <source>
        <dbReference type="RefSeq" id="XP_013786905.2"/>
    </source>
</evidence>
<dbReference type="InterPro" id="IPR004837">
    <property type="entry name" value="NaCa_Exmemb"/>
</dbReference>
<sequence length="599" mass="66552">MKTDKRKGGIDPRRILRVFSYLWLLIILIAVSPDEVEIWEALVTLLFFPGLVILSFVVDKRCFAKSKVQNKQLELQSVSERSEEDHISGSTLDKEYLASFIKDVKKYPDLSDEEVVCLVAAQLTEQKEHSPLWYRVRAVRNITGGRKLKPCLNRKLQQVYKTILDKKQKTCDDRDVAIVEFCAATCACMENAGHVAVNVHRYGNISCPVSCGIQTLDGTAIAGEDYVPLKTTLTFEPNETVKKIFVEIINDNQWEPNESFYLKLRVSEADRRHATLGRLCTMEITIINDDEPGILQLKHRHLLIKENVGRAVIPVIRTQGIDGTVATRWRSINGTALNGRDYVGGERELQFGNGEVEKYIEIPIVNNLSPEKDMNFEVELFEPKGGATIGKVKRVTVTITNDDGNLVRLLFPFAFLPPTSILGGWPTFFVSLIVIGILTTIVGDMASIFGCLVGLKDAVTAITFVAFGTSLPDLFASRIAAQQETYADNAIGNVNGSNSVNVFLGLGLPWLTAAIYWNYKGTTFRVSADSLSFSVGVYSATAVLCHLVLMLRRHSEVFGRAELGGPKVTAIGSSIVLVFLWLAYVLLSSFQAYGYFSKE</sequence>
<accession>A0ABM1BQW2</accession>
<evidence type="ECO:0000313" key="19">
    <source>
        <dbReference type="Proteomes" id="UP000694941"/>
    </source>
</evidence>